<name>A0ABV6ZP81_9HYPH</name>
<dbReference type="Pfam" id="PF05930">
    <property type="entry name" value="Phage_AlpA"/>
    <property type="match status" value="1"/>
</dbReference>
<dbReference type="Proteomes" id="UP001595190">
    <property type="component" value="Unassembled WGS sequence"/>
</dbReference>
<protein>
    <submittedName>
        <fullName evidence="1">AlpA family phage regulatory protein</fullName>
    </submittedName>
</protein>
<proteinExistence type="predicted"/>
<reference evidence="1 2" key="1">
    <citation type="submission" date="2024-09" db="EMBL/GenBank/DDBJ databases">
        <title>Description of Labrys sedimenti sp. nov., isolated from a diclofenac-degrading enrichment culture, and genome-based reclassification of Labrys portucalensis as a later heterotypic synonym of Labrys neptuniae.</title>
        <authorList>
            <person name="Tancsics A."/>
            <person name="Csepanyi A."/>
        </authorList>
    </citation>
    <scope>NUCLEOTIDE SEQUENCE [LARGE SCALE GENOMIC DNA]</scope>
    <source>
        <strain evidence="1 2">LMG 23412</strain>
    </source>
</reference>
<accession>A0ABV6ZP81</accession>
<evidence type="ECO:0000313" key="1">
    <source>
        <dbReference type="EMBL" id="MFC2253942.1"/>
    </source>
</evidence>
<dbReference type="InterPro" id="IPR010260">
    <property type="entry name" value="AlpA"/>
</dbReference>
<gene>
    <name evidence="1" type="ORF">ACETRX_30210</name>
</gene>
<dbReference type="EMBL" id="JBHGPK010000025">
    <property type="protein sequence ID" value="MFC2253942.1"/>
    <property type="molecule type" value="Genomic_DNA"/>
</dbReference>
<evidence type="ECO:0000313" key="2">
    <source>
        <dbReference type="Proteomes" id="UP001595190"/>
    </source>
</evidence>
<sequence length="41" mass="4741">MRTFPARIEISVHGAGWHESEISRWIADPGGWRPKDKFDGF</sequence>
<dbReference type="RefSeq" id="WP_394314735.1">
    <property type="nucleotide sequence ID" value="NZ_JBHGPK010000025.1"/>
</dbReference>
<organism evidence="1 2">
    <name type="scientific">Labrys neptuniae</name>
    <dbReference type="NCBI Taxonomy" id="376174"/>
    <lineage>
        <taxon>Bacteria</taxon>
        <taxon>Pseudomonadati</taxon>
        <taxon>Pseudomonadota</taxon>
        <taxon>Alphaproteobacteria</taxon>
        <taxon>Hyphomicrobiales</taxon>
        <taxon>Xanthobacteraceae</taxon>
        <taxon>Labrys</taxon>
    </lineage>
</organism>
<comment type="caution">
    <text evidence="1">The sequence shown here is derived from an EMBL/GenBank/DDBJ whole genome shotgun (WGS) entry which is preliminary data.</text>
</comment>